<feature type="signal peptide" evidence="8">
    <location>
        <begin position="1"/>
        <end position="19"/>
    </location>
</feature>
<comment type="cofactor">
    <cofactor evidence="7">
        <name>Zn(2+)</name>
        <dbReference type="ChEBI" id="CHEBI:29105"/>
    </cofactor>
    <text evidence="7">Binds 2 Zn(2+) ions per subunit.</text>
</comment>
<feature type="binding site" evidence="7">
    <location>
        <position position="130"/>
    </location>
    <ligand>
        <name>Zn(2+)</name>
        <dbReference type="ChEBI" id="CHEBI:29105"/>
        <label>1</label>
    </ligand>
</feature>
<evidence type="ECO:0000256" key="6">
    <source>
        <dbReference type="PIRSR" id="PIRSR621190-1"/>
    </source>
</evidence>
<feature type="binding site" evidence="7">
    <location>
        <position position="160"/>
    </location>
    <ligand>
        <name>Ca(2+)</name>
        <dbReference type="ChEBI" id="CHEBI:29108"/>
        <label>3</label>
    </ligand>
</feature>
<dbReference type="GO" id="GO:0008270">
    <property type="term" value="F:zinc ion binding"/>
    <property type="evidence" value="ECO:0007669"/>
    <property type="project" value="InterPro"/>
</dbReference>
<feature type="binding site" evidence="7">
    <location>
        <position position="132"/>
    </location>
    <ligand>
        <name>Zn(2+)</name>
        <dbReference type="ChEBI" id="CHEBI:29105"/>
        <label>1</label>
    </ligand>
</feature>
<comment type="similarity">
    <text evidence="1">Belongs to the peptidase M10A family.</text>
</comment>
<evidence type="ECO:0000259" key="9">
    <source>
        <dbReference type="SMART" id="SM00235"/>
    </source>
</evidence>
<comment type="cofactor">
    <cofactor evidence="7">
        <name>Ca(2+)</name>
        <dbReference type="ChEBI" id="CHEBI:29108"/>
    </cofactor>
    <text evidence="7">Can bind about 5 Ca(2+) ions per subunit.</text>
</comment>
<evidence type="ECO:0000256" key="3">
    <source>
        <dbReference type="ARBA" id="ARBA00022723"/>
    </source>
</evidence>
<feature type="binding site" evidence="7">
    <location>
        <position position="157"/>
    </location>
    <ligand>
        <name>Ca(2+)</name>
        <dbReference type="ChEBI" id="CHEBI:29108"/>
        <label>3</label>
    </ligand>
</feature>
<evidence type="ECO:0000313" key="10">
    <source>
        <dbReference type="EMBL" id="ADY46918.1"/>
    </source>
</evidence>
<organism evidence="10">
    <name type="scientific">Ascaris suum</name>
    <name type="common">Pig roundworm</name>
    <name type="synonym">Ascaris lumbricoides</name>
    <dbReference type="NCBI Taxonomy" id="6253"/>
    <lineage>
        <taxon>Eukaryota</taxon>
        <taxon>Metazoa</taxon>
        <taxon>Ecdysozoa</taxon>
        <taxon>Nematoda</taxon>
        <taxon>Chromadorea</taxon>
        <taxon>Rhabditida</taxon>
        <taxon>Spirurina</taxon>
        <taxon>Ascaridomorpha</taxon>
        <taxon>Ascaridoidea</taxon>
        <taxon>Ascarididae</taxon>
        <taxon>Ascaris</taxon>
    </lineage>
</organism>
<feature type="chain" id="PRO_5003265872" evidence="8">
    <location>
        <begin position="20"/>
        <end position="248"/>
    </location>
</feature>
<dbReference type="MEROPS" id="M10.A10"/>
<dbReference type="SUPFAM" id="SSF55486">
    <property type="entry name" value="Metalloproteases ('zincins'), catalytic domain"/>
    <property type="match status" value="1"/>
</dbReference>
<feature type="domain" description="Peptidase metallopeptidase" evidence="9">
    <location>
        <begin position="63"/>
        <end position="223"/>
    </location>
</feature>
<feature type="binding site" evidence="7">
    <location>
        <position position="178"/>
    </location>
    <ligand>
        <name>Zn(2+)</name>
        <dbReference type="ChEBI" id="CHEBI:29105"/>
        <label>2</label>
        <note>catalytic</note>
    </ligand>
</feature>
<dbReference type="PANTHER" id="PTHR10201">
    <property type="entry name" value="MATRIX METALLOPROTEINASE"/>
    <property type="match status" value="1"/>
</dbReference>
<dbReference type="InterPro" id="IPR006026">
    <property type="entry name" value="Peptidase_Metallo"/>
</dbReference>
<protein>
    <submittedName>
        <fullName evidence="10">50 kDa hatching enzyme</fullName>
    </submittedName>
</protein>
<feature type="binding site" evidence="7">
    <location>
        <position position="120"/>
    </location>
    <ligand>
        <name>Ca(2+)</name>
        <dbReference type="ChEBI" id="CHEBI:29108"/>
        <label>2</label>
    </ligand>
</feature>
<accession>F1L9W4</accession>
<dbReference type="InterPro" id="IPR021190">
    <property type="entry name" value="Pept_M10A"/>
</dbReference>
<dbReference type="GO" id="GO:0004222">
    <property type="term" value="F:metalloendopeptidase activity"/>
    <property type="evidence" value="ECO:0007669"/>
    <property type="project" value="InterPro"/>
</dbReference>
<dbReference type="InterPro" id="IPR001818">
    <property type="entry name" value="Pept_M10_metallopeptidase"/>
</dbReference>
<dbReference type="PRINTS" id="PR00138">
    <property type="entry name" value="MATRIXIN"/>
</dbReference>
<dbReference type="AlphaFoldDB" id="F1L9W4"/>
<proteinExistence type="evidence at transcript level"/>
<dbReference type="EMBL" id="JI174962">
    <property type="protein sequence ID" value="ADY46918.1"/>
    <property type="molecule type" value="mRNA"/>
</dbReference>
<dbReference type="GO" id="GO:0030198">
    <property type="term" value="P:extracellular matrix organization"/>
    <property type="evidence" value="ECO:0007669"/>
    <property type="project" value="TreeGrafter"/>
</dbReference>
<dbReference type="InterPro" id="IPR024079">
    <property type="entry name" value="MetalloPept_cat_dom_sf"/>
</dbReference>
<evidence type="ECO:0000256" key="7">
    <source>
        <dbReference type="PIRSR" id="PIRSR621190-2"/>
    </source>
</evidence>
<keyword evidence="2" id="KW-0645">Protease</keyword>
<feature type="binding site" evidence="7">
    <location>
        <position position="182"/>
    </location>
    <ligand>
        <name>Zn(2+)</name>
        <dbReference type="ChEBI" id="CHEBI:29105"/>
        <label>2</label>
        <note>catalytic</note>
    </ligand>
</feature>
<feature type="active site" evidence="6">
    <location>
        <position position="179"/>
    </location>
</feature>
<evidence type="ECO:0000256" key="1">
    <source>
        <dbReference type="ARBA" id="ARBA00010370"/>
    </source>
</evidence>
<feature type="binding site" evidence="7">
    <location>
        <position position="188"/>
    </location>
    <ligand>
        <name>Zn(2+)</name>
        <dbReference type="ChEBI" id="CHEBI:29105"/>
        <label>2</label>
        <note>catalytic</note>
    </ligand>
</feature>
<dbReference type="PANTHER" id="PTHR10201:SF310">
    <property type="entry name" value="MMP-LIKE PROTEIN"/>
    <property type="match status" value="1"/>
</dbReference>
<dbReference type="Pfam" id="PF00413">
    <property type="entry name" value="Peptidase_M10"/>
    <property type="match status" value="1"/>
</dbReference>
<feature type="binding site" evidence="7">
    <location>
        <position position="145"/>
    </location>
    <ligand>
        <name>Zn(2+)</name>
        <dbReference type="ChEBI" id="CHEBI:29105"/>
        <label>1</label>
    </ligand>
</feature>
<dbReference type="InterPro" id="IPR033739">
    <property type="entry name" value="M10A_MMP"/>
</dbReference>
<keyword evidence="8" id="KW-0732">Signal</keyword>
<evidence type="ECO:0000256" key="2">
    <source>
        <dbReference type="ARBA" id="ARBA00022670"/>
    </source>
</evidence>
<dbReference type="GO" id="GO:0006508">
    <property type="term" value="P:proteolysis"/>
    <property type="evidence" value="ECO:0007669"/>
    <property type="project" value="UniProtKB-KW"/>
</dbReference>
<dbReference type="GO" id="GO:0030574">
    <property type="term" value="P:collagen catabolic process"/>
    <property type="evidence" value="ECO:0007669"/>
    <property type="project" value="TreeGrafter"/>
</dbReference>
<feature type="binding site" evidence="7">
    <location>
        <position position="196"/>
    </location>
    <ligand>
        <name>Zn(2+)</name>
        <dbReference type="ChEBI" id="CHEBI:29105"/>
        <label>2</label>
        <note>catalytic</note>
    </ligand>
</feature>
<dbReference type="SMART" id="SM00235">
    <property type="entry name" value="ZnMc"/>
    <property type="match status" value="1"/>
</dbReference>
<reference evidence="10" key="1">
    <citation type="journal article" date="2011" name="Genome Res.">
        <title>Deep small RNA sequencing from the nematode Ascaris reveals conservation, functional diversification, and novel developmental profiles.</title>
        <authorList>
            <person name="Wang J."/>
            <person name="Czech B."/>
            <person name="Crunk A."/>
            <person name="Wallace A."/>
            <person name="Mitreva M."/>
            <person name="Hannon G.J."/>
            <person name="Davis R.E."/>
        </authorList>
    </citation>
    <scope>NUCLEOTIDE SEQUENCE</scope>
</reference>
<evidence type="ECO:0000256" key="5">
    <source>
        <dbReference type="ARBA" id="ARBA00022833"/>
    </source>
</evidence>
<dbReference type="GO" id="GO:0031012">
    <property type="term" value="C:extracellular matrix"/>
    <property type="evidence" value="ECO:0007669"/>
    <property type="project" value="InterPro"/>
</dbReference>
<sequence>MLAELLLAKLVSFVAMSTAAPWVISGIQSELDYVSDDGHPTNIRFDDDVSVTSTSRSKRYILAERKWPYTMITWKLFKDHLSFGDRYVVRNTLHRAFYLWQSVSSIRFYELSEESPLTADINVIFAKGAHGDKLPFDGKDGIVAHAFYPTEGKLHFDADEKWTLNRRDGVNLYQTAVHEIGHIIGLEHSTDERAVMFPSYRPYDPEYTLADDDVRGVRRLYPLKGEQGKRSSTKALAAVITKADERSF</sequence>
<name>F1L9W4_ASCSU</name>
<feature type="binding site" evidence="7">
    <location>
        <position position="155"/>
    </location>
    <ligand>
        <name>Zn(2+)</name>
        <dbReference type="ChEBI" id="CHEBI:29105"/>
        <label>1</label>
    </ligand>
</feature>
<keyword evidence="3 7" id="KW-0479">Metal-binding</keyword>
<evidence type="ECO:0000256" key="8">
    <source>
        <dbReference type="SAM" id="SignalP"/>
    </source>
</evidence>
<keyword evidence="4" id="KW-0378">Hydrolase</keyword>
<dbReference type="CDD" id="cd04278">
    <property type="entry name" value="ZnMc_MMP"/>
    <property type="match status" value="1"/>
</dbReference>
<feature type="binding site" evidence="7">
    <location>
        <position position="137"/>
    </location>
    <ligand>
        <name>Ca(2+)</name>
        <dbReference type="ChEBI" id="CHEBI:29108"/>
        <label>3</label>
    </ligand>
</feature>
<feature type="binding site" evidence="7">
    <location>
        <position position="160"/>
    </location>
    <ligand>
        <name>Ca(2+)</name>
        <dbReference type="ChEBI" id="CHEBI:29108"/>
        <label>1</label>
    </ligand>
</feature>
<feature type="binding site" evidence="7">
    <location>
        <position position="138"/>
    </location>
    <ligand>
        <name>Ca(2+)</name>
        <dbReference type="ChEBI" id="CHEBI:29108"/>
        <label>3</label>
    </ligand>
</feature>
<evidence type="ECO:0000256" key="4">
    <source>
        <dbReference type="ARBA" id="ARBA00022801"/>
    </source>
</evidence>
<dbReference type="Gene3D" id="3.40.390.10">
    <property type="entry name" value="Collagenase (Catalytic Domain)"/>
    <property type="match status" value="1"/>
</dbReference>
<keyword evidence="7" id="KW-0106">Calcium</keyword>
<keyword evidence="5 7" id="KW-0862">Zinc</keyword>